<sequence>GDIVGDLRVIARIGEVVGALRIRIIIAVIAALRRRGIAQRIDVAAITVEIRIEERLGIGRVELHRRGGAAGRRLEEDGGVLVRLGHVVIVEIERQLADRIVMNELGIGLPAALPAVEVPGLGLLPRDRDIAGIGAAAAEIAGVEAQEGARRVVAARGLVGGHAERLGGIGRIGLHRAAQVAVRGGGEIAGTRRHDDAADILRDHRALRRKAVVVAIALVAQRNAVHRVAELVAGKAMDEDLGVLLVVPPGVGRDVEHAGQRLDRLQRRDAGQDLLDLARRDRGGRARLLGGDEDRAVTGILGRVLARSGRGLVLSQRRCRHGGGGKNSGTNGSAKRVTNGHDTPLESRRRCAAASPPRRGMWQSCCGLVKHPGNADEAPMAMGAASPSALHAWLTYPQTSLLARLPPSGGDRPRQQARGICPA</sequence>
<dbReference type="InParanoid" id="B9TF59"/>
<evidence type="ECO:0000313" key="2">
    <source>
        <dbReference type="EMBL" id="EEF25505.1"/>
    </source>
</evidence>
<gene>
    <name evidence="2" type="ORF">RCOM_1928440</name>
</gene>
<evidence type="ECO:0000256" key="1">
    <source>
        <dbReference type="SAM" id="MobiDB-lite"/>
    </source>
</evidence>
<dbReference type="EMBL" id="EQ979529">
    <property type="protein sequence ID" value="EEF25505.1"/>
    <property type="molecule type" value="Genomic_DNA"/>
</dbReference>
<name>B9TF59_RICCO</name>
<organism evidence="2 3">
    <name type="scientific">Ricinus communis</name>
    <name type="common">Castor bean</name>
    <dbReference type="NCBI Taxonomy" id="3988"/>
    <lineage>
        <taxon>Eukaryota</taxon>
        <taxon>Viridiplantae</taxon>
        <taxon>Streptophyta</taxon>
        <taxon>Embryophyta</taxon>
        <taxon>Tracheophyta</taxon>
        <taxon>Spermatophyta</taxon>
        <taxon>Magnoliopsida</taxon>
        <taxon>eudicotyledons</taxon>
        <taxon>Gunneridae</taxon>
        <taxon>Pentapetalae</taxon>
        <taxon>rosids</taxon>
        <taxon>fabids</taxon>
        <taxon>Malpighiales</taxon>
        <taxon>Euphorbiaceae</taxon>
        <taxon>Acalyphoideae</taxon>
        <taxon>Acalypheae</taxon>
        <taxon>Ricinus</taxon>
    </lineage>
</organism>
<feature type="region of interest" description="Disordered" evidence="1">
    <location>
        <begin position="317"/>
        <end position="343"/>
    </location>
</feature>
<accession>B9TF59</accession>
<dbReference type="AlphaFoldDB" id="B9TF59"/>
<dbReference type="Proteomes" id="UP000008311">
    <property type="component" value="Unassembled WGS sequence"/>
</dbReference>
<keyword evidence="3" id="KW-1185">Reference proteome</keyword>
<reference evidence="3" key="1">
    <citation type="journal article" date="2010" name="Nat. Biotechnol.">
        <title>Draft genome sequence of the oilseed species Ricinus communis.</title>
        <authorList>
            <person name="Chan A.P."/>
            <person name="Crabtree J."/>
            <person name="Zhao Q."/>
            <person name="Lorenzi H."/>
            <person name="Orvis J."/>
            <person name="Puiu D."/>
            <person name="Melake-Berhan A."/>
            <person name="Jones K.M."/>
            <person name="Redman J."/>
            <person name="Chen G."/>
            <person name="Cahoon E.B."/>
            <person name="Gedil M."/>
            <person name="Stanke M."/>
            <person name="Haas B.J."/>
            <person name="Wortman J.R."/>
            <person name="Fraser-Liggett C.M."/>
            <person name="Ravel J."/>
            <person name="Rabinowicz P.D."/>
        </authorList>
    </citation>
    <scope>NUCLEOTIDE SEQUENCE [LARGE SCALE GENOMIC DNA]</scope>
    <source>
        <strain evidence="3">cv. Hale</strain>
    </source>
</reference>
<protein>
    <submittedName>
        <fullName evidence="2">Uncharacterized protein</fullName>
    </submittedName>
</protein>
<evidence type="ECO:0000313" key="3">
    <source>
        <dbReference type="Proteomes" id="UP000008311"/>
    </source>
</evidence>
<proteinExistence type="predicted"/>
<feature type="non-terminal residue" evidence="2">
    <location>
        <position position="1"/>
    </location>
</feature>